<dbReference type="GO" id="GO:0005737">
    <property type="term" value="C:cytoplasm"/>
    <property type="evidence" value="ECO:0007669"/>
    <property type="project" value="TreeGrafter"/>
</dbReference>
<gene>
    <name evidence="3" type="ORF">HMPREF0636_1233</name>
</gene>
<keyword evidence="1" id="KW-0328">Glycosyltransferase</keyword>
<dbReference type="PANTHER" id="PTHR10176">
    <property type="entry name" value="GLYCOGEN SYNTHASE"/>
    <property type="match status" value="1"/>
</dbReference>
<dbReference type="SUPFAM" id="SSF53756">
    <property type="entry name" value="UDP-Glycosyltransferase/glycogen phosphorylase"/>
    <property type="match status" value="1"/>
</dbReference>
<dbReference type="Proteomes" id="UP000023482">
    <property type="component" value="Unassembled WGS sequence"/>
</dbReference>
<dbReference type="EMBL" id="JDFF01000002">
    <property type="protein sequence ID" value="EWC93611.1"/>
    <property type="molecule type" value="Genomic_DNA"/>
</dbReference>
<evidence type="ECO:0000256" key="2">
    <source>
        <dbReference type="ARBA" id="ARBA00022679"/>
    </source>
</evidence>
<protein>
    <submittedName>
        <fullName evidence="3">Starch synthase domain protein</fullName>
    </submittedName>
</protein>
<evidence type="ECO:0000313" key="4">
    <source>
        <dbReference type="Proteomes" id="UP000023482"/>
    </source>
</evidence>
<proteinExistence type="predicted"/>
<dbReference type="GO" id="GO:0004373">
    <property type="term" value="F:alpha-1,4-glucan glucosyltransferase (UDP-glucose donor) activity"/>
    <property type="evidence" value="ECO:0007669"/>
    <property type="project" value="InterPro"/>
</dbReference>
<dbReference type="GO" id="GO:0005978">
    <property type="term" value="P:glycogen biosynthetic process"/>
    <property type="evidence" value="ECO:0007669"/>
    <property type="project" value="InterPro"/>
</dbReference>
<evidence type="ECO:0000256" key="1">
    <source>
        <dbReference type="ARBA" id="ARBA00022676"/>
    </source>
</evidence>
<keyword evidence="2" id="KW-0808">Transferase</keyword>
<comment type="caution">
    <text evidence="3">The sequence shown here is derived from an EMBL/GenBank/DDBJ whole genome shotgun (WGS) entry which is preliminary data.</text>
</comment>
<organism evidence="3 4">
    <name type="scientific">Porphyromonas catoniae ATCC 51270</name>
    <dbReference type="NCBI Taxonomy" id="887901"/>
    <lineage>
        <taxon>Bacteria</taxon>
        <taxon>Pseudomonadati</taxon>
        <taxon>Bacteroidota</taxon>
        <taxon>Bacteroidia</taxon>
        <taxon>Bacteroidales</taxon>
        <taxon>Porphyromonadaceae</taxon>
        <taxon>Porphyromonas</taxon>
    </lineage>
</organism>
<evidence type="ECO:0000313" key="3">
    <source>
        <dbReference type="EMBL" id="EWC93611.1"/>
    </source>
</evidence>
<dbReference type="Gene3D" id="3.40.50.2000">
    <property type="entry name" value="Glycogen Phosphorylase B"/>
    <property type="match status" value="2"/>
</dbReference>
<dbReference type="AlphaFoldDB" id="Z4WVR7"/>
<dbReference type="PANTHER" id="PTHR10176:SF3">
    <property type="entry name" value="GLYCOGEN [STARCH] SYNTHASE"/>
    <property type="match status" value="1"/>
</dbReference>
<keyword evidence="4" id="KW-1185">Reference proteome</keyword>
<reference evidence="3 4" key="1">
    <citation type="submission" date="2014-01" db="EMBL/GenBank/DDBJ databases">
        <authorList>
            <person name="Durkin A.S."/>
            <person name="McCorrison J."/>
            <person name="Torralba M."/>
            <person name="Gillis M."/>
            <person name="Haft D.H."/>
            <person name="Methe B."/>
            <person name="Sutton G."/>
            <person name="Nelson K.E."/>
        </authorList>
    </citation>
    <scope>NUCLEOTIDE SEQUENCE [LARGE SCALE GENOMIC DNA]</scope>
    <source>
        <strain evidence="3 4">ATCC 51270</strain>
    </source>
</reference>
<sequence>MTYSHLTLLGIMILETSWEVCNKMGGIYTVLSSRADIMTQHHPDQVVFVGPLLTQDKDALPLDFIDTKDGWLGAWCRDESAKLGLRIRVGRWAVAGEPPVVLVDFHTLEEEKNDLFFQMWKAYALESDKGYGDYDECCLFSVAAARVMESIIHYRGHEENIALFNEWQTAMGLLYLKLQDPSIHSLFISHATTVGRSIAGNDKDLYAWMEHYDGDQMARELSVEAKHAIEKLAAHEATVFATVSKQTAREAEQLLGRRPVVLPNGFRVGSSPFAAHLQAKRRSARRLLSSVASTLYGEAIGEDAFFISLGGRYEYRNKGIDLFIESLYQFSEEYKGNREVVAFLLVPAWEAGARMDLHYLLSHPSEERTQPLQYPCLTHWLYNTEHDRAVCHIRHRGLDRAGQRVKVIFVPCYLNGIDGIFDKSYYDLLVGMDLTIYPSYYEPWGYTPLESIRYGVPTITTNLAGFGLWAEEEETKKPFNKAKHLPVHIVERTDTNVAEAILSIAQLIGLQVSLTPEEALAQRKLAYTLAKEADWKHFYRYYEAAYASMS</sequence>
<name>Z4WVR7_9PORP</name>
<dbReference type="InterPro" id="IPR008631">
    <property type="entry name" value="Glycogen_synth"/>
</dbReference>
<accession>Z4WVR7</accession>
<dbReference type="Pfam" id="PF05693">
    <property type="entry name" value="Glycogen_syn"/>
    <property type="match status" value="2"/>
</dbReference>
<dbReference type="PATRIC" id="fig|887901.3.peg.83"/>